<proteinExistence type="inferred from homology"/>
<dbReference type="Proteomes" id="UP000004291">
    <property type="component" value="Chromosome"/>
</dbReference>
<dbReference type="eggNOG" id="COG0616">
    <property type="taxonomic scope" value="Bacteria"/>
</dbReference>
<accession>A9DDL8</accession>
<dbReference type="Pfam" id="PF01343">
    <property type="entry name" value="Peptidase_S49"/>
    <property type="match status" value="1"/>
</dbReference>
<dbReference type="HOGENOM" id="CLU_046540_1_0_5"/>
<comment type="caution">
    <text evidence="6">The sequence shown here is derived from an EMBL/GenBank/DDBJ whole genome shotgun (WGS) entry which is preliminary data.</text>
</comment>
<name>A9DDL8_HOEPD</name>
<protein>
    <submittedName>
        <fullName evidence="6">Periplasmic serine protease (ClpP class)</fullName>
    </submittedName>
</protein>
<reference evidence="6 7" key="1">
    <citation type="submission" date="2007-10" db="EMBL/GenBank/DDBJ databases">
        <authorList>
            <person name="Wagner-Dobler I."/>
            <person name="Ferriera S."/>
            <person name="Johnson J."/>
            <person name="Kravitz S."/>
            <person name="Beeson K."/>
            <person name="Sutton G."/>
            <person name="Rogers Y.-H."/>
            <person name="Friedman R."/>
            <person name="Frazier M."/>
            <person name="Venter J.C."/>
        </authorList>
    </citation>
    <scope>NUCLEOTIDE SEQUENCE [LARGE SCALE GENOMIC DNA]</scope>
    <source>
        <strain evidence="6 7">DFL-43</strain>
    </source>
</reference>
<dbReference type="PRINTS" id="PR00127">
    <property type="entry name" value="CLPPROTEASEP"/>
</dbReference>
<dbReference type="GO" id="GO:0004176">
    <property type="term" value="F:ATP-dependent peptidase activity"/>
    <property type="evidence" value="ECO:0007669"/>
    <property type="project" value="InterPro"/>
</dbReference>
<evidence type="ECO:0000256" key="1">
    <source>
        <dbReference type="ARBA" id="ARBA00008683"/>
    </source>
</evidence>
<dbReference type="GO" id="GO:0004252">
    <property type="term" value="F:serine-type endopeptidase activity"/>
    <property type="evidence" value="ECO:0007669"/>
    <property type="project" value="InterPro"/>
</dbReference>
<dbReference type="Gene3D" id="3.90.226.10">
    <property type="entry name" value="2-enoyl-CoA Hydratase, Chain A, domain 1"/>
    <property type="match status" value="1"/>
</dbReference>
<dbReference type="SUPFAM" id="SSF52096">
    <property type="entry name" value="ClpP/crotonase"/>
    <property type="match status" value="1"/>
</dbReference>
<dbReference type="OrthoDB" id="9764363at2"/>
<dbReference type="PANTHER" id="PTHR42987:SF8">
    <property type="entry name" value="PROTEINASE"/>
    <property type="match status" value="1"/>
</dbReference>
<dbReference type="CDD" id="cd07023">
    <property type="entry name" value="S49_Sppa_N_C"/>
    <property type="match status" value="1"/>
</dbReference>
<dbReference type="PANTHER" id="PTHR42987">
    <property type="entry name" value="PEPTIDASE S49"/>
    <property type="match status" value="1"/>
</dbReference>
<evidence type="ECO:0000259" key="5">
    <source>
        <dbReference type="Pfam" id="PF01343"/>
    </source>
</evidence>
<evidence type="ECO:0000256" key="4">
    <source>
        <dbReference type="ARBA" id="ARBA00022825"/>
    </source>
</evidence>
<dbReference type="EMBL" id="ABIA03000002">
    <property type="protein sequence ID" value="EDQ32093.1"/>
    <property type="molecule type" value="Genomic_DNA"/>
</dbReference>
<dbReference type="InterPro" id="IPR047272">
    <property type="entry name" value="S49_SppA_C"/>
</dbReference>
<dbReference type="RefSeq" id="WP_007196441.1">
    <property type="nucleotide sequence ID" value="NZ_CM002917.1"/>
</dbReference>
<keyword evidence="7" id="KW-1185">Reference proteome</keyword>
<comment type="similarity">
    <text evidence="1">Belongs to the peptidase S49 family.</text>
</comment>
<dbReference type="STRING" id="411684.HPDFL43_03249"/>
<evidence type="ECO:0000313" key="7">
    <source>
        <dbReference type="Proteomes" id="UP000004291"/>
    </source>
</evidence>
<keyword evidence="4" id="KW-0720">Serine protease</keyword>
<dbReference type="InterPro" id="IPR029045">
    <property type="entry name" value="ClpP/crotonase-like_dom_sf"/>
</dbReference>
<dbReference type="AlphaFoldDB" id="A9DDL8"/>
<feature type="domain" description="Peptidase S49" evidence="5">
    <location>
        <begin position="87"/>
        <end position="227"/>
    </location>
</feature>
<dbReference type="GO" id="GO:0006508">
    <property type="term" value="P:proteolysis"/>
    <property type="evidence" value="ECO:0007669"/>
    <property type="project" value="UniProtKB-KW"/>
</dbReference>
<evidence type="ECO:0000256" key="3">
    <source>
        <dbReference type="ARBA" id="ARBA00022801"/>
    </source>
</evidence>
<dbReference type="Gene3D" id="6.20.330.10">
    <property type="match status" value="1"/>
</dbReference>
<gene>
    <name evidence="6" type="ORF">HPDFL43_03249</name>
</gene>
<dbReference type="InterPro" id="IPR001907">
    <property type="entry name" value="ClpP"/>
</dbReference>
<evidence type="ECO:0000256" key="2">
    <source>
        <dbReference type="ARBA" id="ARBA00022670"/>
    </source>
</evidence>
<dbReference type="InterPro" id="IPR002142">
    <property type="entry name" value="Peptidase_S49"/>
</dbReference>
<sequence>MASLKSLLPARFRKDMTVIPVVRLSGAIMAGGNQFRQNLNLATAAPLLARAFADKQAPAVAIMINSPGGSPVQSRLIYKRIRDLAEEKDKKVLMFVEDVAASGGYMIACAGDEIIADPSSVVGSIGVISAGFGFTGLIDKIGVERRVYTAGENKSLLDPFKPENPEDIAYLKELQLDIHKVFIDLVKDSRGARLKDDPDMFTGRFWTGQRGKELGLVDDLGDLRATLRARYGDKVKMRLIAPQRGLFGRKVPGVATGFAANALAGVAEAGLNAIDERALWSRYGL</sequence>
<reference evidence="6 7" key="2">
    <citation type="submission" date="2012-06" db="EMBL/GenBank/DDBJ databases">
        <authorList>
            <person name="Fiebig A."/>
        </authorList>
    </citation>
    <scope>NUCLEOTIDE SEQUENCE [LARGE SCALE GENOMIC DNA]</scope>
    <source>
        <strain evidence="6 7">DFL-43</strain>
    </source>
</reference>
<keyword evidence="2 6" id="KW-0645">Protease</keyword>
<organism evidence="6 7">
    <name type="scientific">Hoeflea phototrophica (strain DSM 17068 / NCIMB 14078 / DFL-43)</name>
    <dbReference type="NCBI Taxonomy" id="411684"/>
    <lineage>
        <taxon>Bacteria</taxon>
        <taxon>Pseudomonadati</taxon>
        <taxon>Pseudomonadota</taxon>
        <taxon>Alphaproteobacteria</taxon>
        <taxon>Hyphomicrobiales</taxon>
        <taxon>Rhizobiaceae</taxon>
        <taxon>Hoeflea</taxon>
    </lineage>
</organism>
<keyword evidence="3" id="KW-0378">Hydrolase</keyword>
<evidence type="ECO:0000313" key="6">
    <source>
        <dbReference type="EMBL" id="EDQ32093.1"/>
    </source>
</evidence>